<dbReference type="PROSITE" id="PS51002">
    <property type="entry name" value="CYTB_NTER"/>
    <property type="match status" value="1"/>
</dbReference>
<dbReference type="InterPro" id="IPR027387">
    <property type="entry name" value="Cytb/b6-like_sf"/>
</dbReference>
<feature type="transmembrane region" description="Helical" evidence="12">
    <location>
        <begin position="117"/>
        <end position="139"/>
    </location>
</feature>
<feature type="domain" description="Cytochrome c" evidence="15">
    <location>
        <begin position="360"/>
        <end position="439"/>
    </location>
</feature>
<evidence type="ECO:0000313" key="17">
    <source>
        <dbReference type="Proteomes" id="UP001204798"/>
    </source>
</evidence>
<dbReference type="Pfam" id="PF00032">
    <property type="entry name" value="Cytochrom_B_C"/>
    <property type="match status" value="1"/>
</dbReference>
<evidence type="ECO:0000256" key="7">
    <source>
        <dbReference type="ARBA" id="ARBA00022982"/>
    </source>
</evidence>
<keyword evidence="6 11" id="KW-0479">Metal-binding</keyword>
<dbReference type="SUPFAM" id="SSF48695">
    <property type="entry name" value="Multiheme cytochromes"/>
    <property type="match status" value="2"/>
</dbReference>
<dbReference type="PANTHER" id="PTHR19271:SF16">
    <property type="entry name" value="CYTOCHROME B"/>
    <property type="match status" value="1"/>
</dbReference>
<evidence type="ECO:0000313" key="16">
    <source>
        <dbReference type="EMBL" id="MCS3920482.1"/>
    </source>
</evidence>
<dbReference type="EMBL" id="JANUCP010000005">
    <property type="protein sequence ID" value="MCS3920482.1"/>
    <property type="molecule type" value="Genomic_DNA"/>
</dbReference>
<feature type="transmembrane region" description="Helical" evidence="12">
    <location>
        <begin position="36"/>
        <end position="59"/>
    </location>
</feature>
<evidence type="ECO:0000256" key="1">
    <source>
        <dbReference type="ARBA" id="ARBA00004141"/>
    </source>
</evidence>
<comment type="subcellular location">
    <subcellularLocation>
        <location evidence="1">Membrane</location>
        <topology evidence="1">Multi-pass membrane protein</topology>
    </subcellularLocation>
</comment>
<dbReference type="PROSITE" id="PS51007">
    <property type="entry name" value="CYTC"/>
    <property type="match status" value="1"/>
</dbReference>
<feature type="transmembrane region" description="Helical" evidence="12">
    <location>
        <begin position="296"/>
        <end position="316"/>
    </location>
</feature>
<evidence type="ECO:0000256" key="6">
    <source>
        <dbReference type="ARBA" id="ARBA00022723"/>
    </source>
</evidence>
<feature type="transmembrane region" description="Helical" evidence="12">
    <location>
        <begin position="237"/>
        <end position="255"/>
    </location>
</feature>
<keyword evidence="4" id="KW-0679">Respiratory chain</keyword>
<evidence type="ECO:0000259" key="14">
    <source>
        <dbReference type="PROSITE" id="PS51003"/>
    </source>
</evidence>
<dbReference type="SUPFAM" id="SSF81342">
    <property type="entry name" value="Transmembrane di-heme cytochromes"/>
    <property type="match status" value="1"/>
</dbReference>
<dbReference type="InterPro" id="IPR036909">
    <property type="entry name" value="Cyt_c-like_dom_sf"/>
</dbReference>
<evidence type="ECO:0000256" key="10">
    <source>
        <dbReference type="ARBA" id="ARBA00023136"/>
    </source>
</evidence>
<keyword evidence="9 11" id="KW-0408">Iron</keyword>
<keyword evidence="5 12" id="KW-0812">Transmembrane</keyword>
<feature type="transmembrane region" description="Helical" evidence="12">
    <location>
        <begin position="89"/>
        <end position="111"/>
    </location>
</feature>
<comment type="caution">
    <text evidence="16">The sequence shown here is derived from an EMBL/GenBank/DDBJ whole genome shotgun (WGS) entry which is preliminary data.</text>
</comment>
<evidence type="ECO:0000259" key="13">
    <source>
        <dbReference type="PROSITE" id="PS51002"/>
    </source>
</evidence>
<keyword evidence="3 11" id="KW-0349">Heme</keyword>
<organism evidence="16 17">
    <name type="scientific">Candidatus Fervidibacter sacchari</name>
    <dbReference type="NCBI Taxonomy" id="1448929"/>
    <lineage>
        <taxon>Bacteria</taxon>
        <taxon>Candidatus Fervidibacterota</taxon>
        <taxon>Candidatus Fervidibacter</taxon>
    </lineage>
</organism>
<dbReference type="PROSITE" id="PS51003">
    <property type="entry name" value="CYTB_CTER"/>
    <property type="match status" value="1"/>
</dbReference>
<evidence type="ECO:0000256" key="11">
    <source>
        <dbReference type="PROSITE-ProRule" id="PRU00433"/>
    </source>
</evidence>
<dbReference type="RefSeq" id="WP_259099784.1">
    <property type="nucleotide sequence ID" value="NZ_CP130454.1"/>
</dbReference>
<dbReference type="InterPro" id="IPR016174">
    <property type="entry name" value="Di-haem_cyt_TM"/>
</dbReference>
<sequence length="829" mass="93769">MLRRFFEWLERETGLVSAWNRFWSQPLPATVGWGHIFGALLLLCLVILFVTGGAMMFYYSPTPDQAYPSVQYIEHYLPFGKFIRALHYWTARIIVLLLIVHLVRVFLWGAYKKPRQMIWVSGVLLLLCVIGFGLTGYALPWDQKAYWGTAVRLKIAEGIPIIGHAIANFLRGGEQLGAVTLMRFYVLHVFVLPILVFILVAWHIRQVHVLGVTPAWVKVGHEDEIPKTQRLHPDQTARIAVGAILLLALLFWLSAKFPAPLEPRANPLDTAYKPHPDFYVLWLHELLKLFPPHLEFVGSFVLPTLLVILLLIVPFIERNPERHPLRRLPAVTTGLVILFAIVALNIKGMEALPHPEKLSPLAKRGQELFVELRCYTCHGINGGGGPVGPDLGLGGKRDPKKVEAILRNPGAFNAHTVMPSYDLPPEEMKALVAYIVSIGPNSKMPPIPPVEPEKPPSHFEENWFANHKFEVRKDPASCGDCHKPFFCQACHQNRRPSSHDEQWLKFHFGNAAEQPAMCNACHTPDYCEECHKLMRHDTKWLKGHGSQLVKFGETKEWSGLTMHQLCYHCHTKQSCDECHRGALPESHKAPDFLQRHGELVGTGDRGLGTGQTVQNAIVRRTNQQACATCHTKQFCDNCHIGAKPKSHEQPNFVLGRGTRGGGRVKSGHAQEALRKGLQSCQTCHKQEFCSNCHGTDMPHPQNFVKIHVREARKDMALCQRCHTWDEPECRQCHSKRPPSHTPDFRQTHPQRITDGGISCQVCHGRNACMDCHKLPMPHPRDFVKTHGELAKQRGIKGKESVQQLQRQLCSSCHADKYCRLCHLPTTSRR</sequence>
<feature type="transmembrane region" description="Helical" evidence="12">
    <location>
        <begin position="182"/>
        <end position="202"/>
    </location>
</feature>
<keyword evidence="2" id="KW-0813">Transport</keyword>
<evidence type="ECO:0000256" key="4">
    <source>
        <dbReference type="ARBA" id="ARBA00022660"/>
    </source>
</evidence>
<evidence type="ECO:0000256" key="3">
    <source>
        <dbReference type="ARBA" id="ARBA00022617"/>
    </source>
</evidence>
<dbReference type="InterPro" id="IPR048259">
    <property type="entry name" value="Cytochrome_b_N_euk/bac"/>
</dbReference>
<evidence type="ECO:0000256" key="5">
    <source>
        <dbReference type="ARBA" id="ARBA00022692"/>
    </source>
</evidence>
<dbReference type="CDD" id="cd00284">
    <property type="entry name" value="Cytochrome_b_N"/>
    <property type="match status" value="1"/>
</dbReference>
<dbReference type="Gene3D" id="1.10.760.10">
    <property type="entry name" value="Cytochrome c-like domain"/>
    <property type="match status" value="1"/>
</dbReference>
<evidence type="ECO:0000259" key="15">
    <source>
        <dbReference type="PROSITE" id="PS51007"/>
    </source>
</evidence>
<keyword evidence="10 12" id="KW-0472">Membrane</keyword>
<keyword evidence="8 12" id="KW-1133">Transmembrane helix</keyword>
<feature type="transmembrane region" description="Helical" evidence="12">
    <location>
        <begin position="328"/>
        <end position="346"/>
    </location>
</feature>
<dbReference type="SUPFAM" id="SSF81648">
    <property type="entry name" value="a domain/subunit of cytochrome bc1 complex (Ubiquinol-cytochrome c reductase)"/>
    <property type="match status" value="1"/>
</dbReference>
<dbReference type="Proteomes" id="UP001204798">
    <property type="component" value="Unassembled WGS sequence"/>
</dbReference>
<evidence type="ECO:0000256" key="8">
    <source>
        <dbReference type="ARBA" id="ARBA00022989"/>
    </source>
</evidence>
<feature type="domain" description="Cytochrome b/b6 C-terminal region profile" evidence="14">
    <location>
        <begin position="221"/>
        <end position="350"/>
    </location>
</feature>
<dbReference type="InterPro" id="IPR036280">
    <property type="entry name" value="Multihaem_cyt_sf"/>
</dbReference>
<keyword evidence="7" id="KW-0249">Electron transport</keyword>
<dbReference type="SUPFAM" id="SSF46626">
    <property type="entry name" value="Cytochrome c"/>
    <property type="match status" value="1"/>
</dbReference>
<feature type="domain" description="Cytochrome b/b6 N-terminal region profile" evidence="13">
    <location>
        <begin position="5"/>
        <end position="216"/>
    </location>
</feature>
<evidence type="ECO:0000256" key="12">
    <source>
        <dbReference type="SAM" id="Phobius"/>
    </source>
</evidence>
<dbReference type="InterPro" id="IPR005797">
    <property type="entry name" value="Cyt_b/b6_N"/>
</dbReference>
<dbReference type="InterPro" id="IPR009056">
    <property type="entry name" value="Cyt_c-like_dom"/>
</dbReference>
<dbReference type="PANTHER" id="PTHR19271">
    <property type="entry name" value="CYTOCHROME B"/>
    <property type="match status" value="1"/>
</dbReference>
<keyword evidence="17" id="KW-1185">Reference proteome</keyword>
<proteinExistence type="predicted"/>
<dbReference type="InterPro" id="IPR005798">
    <property type="entry name" value="Cyt_b/b6_C"/>
</dbReference>
<evidence type="ECO:0000256" key="2">
    <source>
        <dbReference type="ARBA" id="ARBA00022448"/>
    </source>
</evidence>
<dbReference type="Gene3D" id="1.20.810.10">
    <property type="entry name" value="Cytochrome Bc1 Complex, Chain C"/>
    <property type="match status" value="1"/>
</dbReference>
<dbReference type="Gene3D" id="3.90.10.10">
    <property type="entry name" value="Cytochrome C3"/>
    <property type="match status" value="1"/>
</dbReference>
<accession>A0ABT2ER89</accession>
<dbReference type="InterPro" id="IPR036150">
    <property type="entry name" value="Cyt_b/b6_C_sf"/>
</dbReference>
<name>A0ABT2ER89_9BACT</name>
<protein>
    <submittedName>
        <fullName evidence="16">Quinol-cytochrome oxidoreductase complex cytochrome b subunit</fullName>
    </submittedName>
</protein>
<evidence type="ECO:0000256" key="9">
    <source>
        <dbReference type="ARBA" id="ARBA00023004"/>
    </source>
</evidence>
<dbReference type="Pfam" id="PF00034">
    <property type="entry name" value="Cytochrom_C"/>
    <property type="match status" value="1"/>
</dbReference>
<dbReference type="Pfam" id="PF00033">
    <property type="entry name" value="Cytochrome_B"/>
    <property type="match status" value="1"/>
</dbReference>
<reference evidence="16 17" key="1">
    <citation type="submission" date="2022-08" db="EMBL/GenBank/DDBJ databases">
        <title>Bacterial and archaeal communities from various locations to study Microbial Dark Matter (Phase II).</title>
        <authorList>
            <person name="Stepanauskas R."/>
        </authorList>
    </citation>
    <scope>NUCLEOTIDE SEQUENCE [LARGE SCALE GENOMIC DNA]</scope>
    <source>
        <strain evidence="16 17">PD1</strain>
    </source>
</reference>
<gene>
    <name evidence="16" type="ORF">M2350_002911</name>
</gene>